<sequence>MKSRSYGLRQPLAGDWKHTYLSQEKGGRIVASADVEKSSYSGFERFLFFVTPILFTAVLLGILLLMFNKEWRNAALEIGNKIPVVKSIVPDPDEPAVPGANSDEQLTVNNAKAKVEELNALLADRETALKQATQQTVDQKKQIDDLQSKVDQLTKENSEKTITSDAYHARISSLAQMYGKMTPSKAAPILENMTLDESALVLGEMSDTERGRVLERMTPKKAADVTMKLKDSETVDNREISALQSRVKELELKAGEQSSTLDTAELNRTFSSMKPSNAATLLLQLAGTNQSKVLRILSVLDDALARIFCHRCQSSIRRLRLI</sequence>
<feature type="coiled-coil region" evidence="1">
    <location>
        <begin position="101"/>
        <end position="163"/>
    </location>
</feature>
<dbReference type="EMBL" id="CP041969">
    <property type="protein sequence ID" value="QMV40169.1"/>
    <property type="molecule type" value="Genomic_DNA"/>
</dbReference>
<proteinExistence type="predicted"/>
<keyword evidence="5" id="KW-1185">Reference proteome</keyword>
<protein>
    <submittedName>
        <fullName evidence="4">MgtE protein</fullName>
    </submittedName>
</protein>
<dbReference type="Gene3D" id="1.10.220.30">
    <property type="match status" value="1"/>
</dbReference>
<dbReference type="KEGG" id="cchl:FPL14_02345"/>
<feature type="transmembrane region" description="Helical" evidence="2">
    <location>
        <begin position="46"/>
        <end position="67"/>
    </location>
</feature>
<dbReference type="InterPro" id="IPR006668">
    <property type="entry name" value="Mg_transptr_MgtE_intracell_dom"/>
</dbReference>
<organism evidence="4 5">
    <name type="scientific">Cohnella cholangitidis</name>
    <dbReference type="NCBI Taxonomy" id="2598458"/>
    <lineage>
        <taxon>Bacteria</taxon>
        <taxon>Bacillati</taxon>
        <taxon>Bacillota</taxon>
        <taxon>Bacilli</taxon>
        <taxon>Bacillales</taxon>
        <taxon>Paenibacillaceae</taxon>
        <taxon>Cohnella</taxon>
    </lineage>
</organism>
<evidence type="ECO:0000313" key="5">
    <source>
        <dbReference type="Proteomes" id="UP000515679"/>
    </source>
</evidence>
<evidence type="ECO:0000259" key="3">
    <source>
        <dbReference type="Pfam" id="PF03448"/>
    </source>
</evidence>
<feature type="domain" description="Magnesium transporter MgtE intracellular" evidence="3">
    <location>
        <begin position="176"/>
        <end position="226"/>
    </location>
</feature>
<dbReference type="AlphaFoldDB" id="A0A7G5BT85"/>
<dbReference type="SUPFAM" id="SSF158791">
    <property type="entry name" value="MgtE N-terminal domain-like"/>
    <property type="match status" value="1"/>
</dbReference>
<dbReference type="Pfam" id="PF03448">
    <property type="entry name" value="MgtE_N"/>
    <property type="match status" value="1"/>
</dbReference>
<gene>
    <name evidence="4" type="ORF">FPL14_02345</name>
</gene>
<dbReference type="Proteomes" id="UP000515679">
    <property type="component" value="Chromosome"/>
</dbReference>
<reference evidence="4 5" key="1">
    <citation type="submission" date="2019-07" db="EMBL/GenBank/DDBJ databases">
        <authorList>
            <person name="Kim J.K."/>
            <person name="Cheong H.-M."/>
            <person name="Choi Y."/>
            <person name="Hwang K.J."/>
            <person name="Lee S."/>
            <person name="Choi C."/>
        </authorList>
    </citation>
    <scope>NUCLEOTIDE SEQUENCE [LARGE SCALE GENOMIC DNA]</scope>
    <source>
        <strain evidence="4 5">KS 22</strain>
    </source>
</reference>
<keyword evidence="2" id="KW-0472">Membrane</keyword>
<name>A0A7G5BT85_9BACL</name>
<accession>A0A7G5BT85</accession>
<evidence type="ECO:0000313" key="4">
    <source>
        <dbReference type="EMBL" id="QMV40169.1"/>
    </source>
</evidence>
<keyword evidence="2" id="KW-1133">Transmembrane helix</keyword>
<keyword evidence="2" id="KW-0812">Transmembrane</keyword>
<keyword evidence="1" id="KW-0175">Coiled coil</keyword>
<evidence type="ECO:0000256" key="1">
    <source>
        <dbReference type="SAM" id="Coils"/>
    </source>
</evidence>
<evidence type="ECO:0000256" key="2">
    <source>
        <dbReference type="SAM" id="Phobius"/>
    </source>
</evidence>